<gene>
    <name evidence="4" type="ORF">L860_09890</name>
</gene>
<dbReference type="PANTHER" id="PTHR28629:SF4">
    <property type="entry name" value="TRIOKINASE_FMN CYCLASE"/>
    <property type="match status" value="1"/>
</dbReference>
<dbReference type="InterPro" id="IPR004007">
    <property type="entry name" value="DhaL_dom"/>
</dbReference>
<dbReference type="RefSeq" id="WP_036977812.1">
    <property type="nucleotide sequence ID" value="NZ_AOSS01000214.1"/>
</dbReference>
<evidence type="ECO:0000256" key="1">
    <source>
        <dbReference type="ARBA" id="ARBA00022679"/>
    </source>
</evidence>
<dbReference type="Pfam" id="PF02734">
    <property type="entry name" value="Dak2"/>
    <property type="match status" value="1"/>
</dbReference>
<reference evidence="4" key="1">
    <citation type="submission" date="2014-05" db="EMBL/GenBank/DDBJ databases">
        <authorList>
            <person name="Jahns A.C."/>
            <person name="Eilers H."/>
            <person name="Alexeyev O.A."/>
        </authorList>
    </citation>
    <scope>NUCLEOTIDE SEQUENCE [LARGE SCALE GENOMIC DNA]</scope>
    <source>
        <strain evidence="4">DSM 20700</strain>
    </source>
</reference>
<dbReference type="SUPFAM" id="SSF101473">
    <property type="entry name" value="DhaL-like"/>
    <property type="match status" value="1"/>
</dbReference>
<dbReference type="InterPro" id="IPR012737">
    <property type="entry name" value="DhaK_L_YcgS"/>
</dbReference>
<dbReference type="Gene3D" id="1.25.40.340">
    <property type="match status" value="1"/>
</dbReference>
<evidence type="ECO:0000313" key="4">
    <source>
        <dbReference type="EMBL" id="OCT42463.1"/>
    </source>
</evidence>
<name>A0A9X5LSJ1_9ACTN</name>
<dbReference type="GO" id="GO:0019563">
    <property type="term" value="P:glycerol catabolic process"/>
    <property type="evidence" value="ECO:0007669"/>
    <property type="project" value="TreeGrafter"/>
</dbReference>
<comment type="caution">
    <text evidence="4">The sequence shown here is derived from an EMBL/GenBank/DDBJ whole genome shotgun (WGS) entry which is preliminary data.</text>
</comment>
<dbReference type="EMBL" id="JNBU01000019">
    <property type="protein sequence ID" value="OCT42463.1"/>
    <property type="molecule type" value="Genomic_DNA"/>
</dbReference>
<dbReference type="NCBIfam" id="TIGR02365">
    <property type="entry name" value="dha_L_ycgS"/>
    <property type="match status" value="1"/>
</dbReference>
<dbReference type="PANTHER" id="PTHR28629">
    <property type="entry name" value="TRIOKINASE/FMN CYCLASE"/>
    <property type="match status" value="1"/>
</dbReference>
<protein>
    <submittedName>
        <fullName evidence="4">Dihydroxyacetone kinase</fullName>
    </submittedName>
</protein>
<dbReference type="InterPro" id="IPR050861">
    <property type="entry name" value="Dihydroxyacetone_Kinase"/>
</dbReference>
<dbReference type="FunFam" id="1.25.40.340:FF:000002">
    <property type="entry name" value="Dihydroxyacetone kinase, L subunit"/>
    <property type="match status" value="1"/>
</dbReference>
<evidence type="ECO:0000256" key="2">
    <source>
        <dbReference type="ARBA" id="ARBA00022777"/>
    </source>
</evidence>
<dbReference type="PROSITE" id="PS51480">
    <property type="entry name" value="DHAL"/>
    <property type="match status" value="1"/>
</dbReference>
<dbReference type="AlphaFoldDB" id="A0A9X5LSJ1"/>
<dbReference type="InterPro" id="IPR036117">
    <property type="entry name" value="DhaL_dom_sf"/>
</dbReference>
<evidence type="ECO:0000259" key="3">
    <source>
        <dbReference type="PROSITE" id="PS51480"/>
    </source>
</evidence>
<feature type="domain" description="DhaL" evidence="3">
    <location>
        <begin position="11"/>
        <end position="210"/>
    </location>
</feature>
<dbReference type="SMART" id="SM01120">
    <property type="entry name" value="Dak2"/>
    <property type="match status" value="1"/>
</dbReference>
<dbReference type="GO" id="GO:0004371">
    <property type="term" value="F:glycerone kinase activity"/>
    <property type="evidence" value="ECO:0007669"/>
    <property type="project" value="InterPro"/>
</dbReference>
<proteinExistence type="predicted"/>
<dbReference type="OrthoDB" id="9800291at2"/>
<dbReference type="GO" id="GO:0005829">
    <property type="term" value="C:cytosol"/>
    <property type="evidence" value="ECO:0007669"/>
    <property type="project" value="TreeGrafter"/>
</dbReference>
<accession>A0A9X5LSJ1</accession>
<organism evidence="4">
    <name type="scientific">Cutibacterium granulosum DSM 20700</name>
    <dbReference type="NCBI Taxonomy" id="1160719"/>
    <lineage>
        <taxon>Bacteria</taxon>
        <taxon>Bacillati</taxon>
        <taxon>Actinomycetota</taxon>
        <taxon>Actinomycetes</taxon>
        <taxon>Propionibacteriales</taxon>
        <taxon>Propionibacteriaceae</taxon>
        <taxon>Cutibacterium</taxon>
    </lineage>
</organism>
<keyword evidence="1" id="KW-0808">Transferase</keyword>
<keyword evidence="2 4" id="KW-0418">Kinase</keyword>
<sequence length="216" mass="22464">MGMLMSNLPVETTLAWLADYAKVVTDNSAMLTDLDRQIGDADHGSNMTRGMSAVAALDPQSFADTGALLKKAGMTLVSTVGGASGPLYGTLFLRLGAFLGPDKELSVQNLAQAFKADLDGIMTRGKAEPGDKTMVDALAPAVEALQTDAEAGRTLQEALDHAAQAAAQGRDATVGMIARRGRASYLGERSKGHQDPGATSLALFIESAARCLPVQV</sequence>